<dbReference type="Proteomes" id="UP000291084">
    <property type="component" value="Chromosome 9"/>
</dbReference>
<evidence type="ECO:0000313" key="3">
    <source>
        <dbReference type="Proteomes" id="UP000291084"/>
    </source>
</evidence>
<evidence type="ECO:0000256" key="1">
    <source>
        <dbReference type="SAM" id="SignalP"/>
    </source>
</evidence>
<feature type="signal peptide" evidence="1">
    <location>
        <begin position="1"/>
        <end position="17"/>
    </location>
</feature>
<gene>
    <name evidence="2" type="primary">Vigan.09G171400</name>
    <name evidence="2" type="ORF">VIGAN_09171400</name>
</gene>
<feature type="chain" id="PRO_5006618659" description="Secreted protein" evidence="1">
    <location>
        <begin position="18"/>
        <end position="81"/>
    </location>
</feature>
<organism evidence="2 3">
    <name type="scientific">Vigna angularis var. angularis</name>
    <dbReference type="NCBI Taxonomy" id="157739"/>
    <lineage>
        <taxon>Eukaryota</taxon>
        <taxon>Viridiplantae</taxon>
        <taxon>Streptophyta</taxon>
        <taxon>Embryophyta</taxon>
        <taxon>Tracheophyta</taxon>
        <taxon>Spermatophyta</taxon>
        <taxon>Magnoliopsida</taxon>
        <taxon>eudicotyledons</taxon>
        <taxon>Gunneridae</taxon>
        <taxon>Pentapetalae</taxon>
        <taxon>rosids</taxon>
        <taxon>fabids</taxon>
        <taxon>Fabales</taxon>
        <taxon>Fabaceae</taxon>
        <taxon>Papilionoideae</taxon>
        <taxon>50 kb inversion clade</taxon>
        <taxon>NPAAA clade</taxon>
        <taxon>indigoferoid/millettioid clade</taxon>
        <taxon>Phaseoleae</taxon>
        <taxon>Vigna</taxon>
    </lineage>
</organism>
<sequence>MGLALIFLLIQLHLVVCTQQIHEYAEVRTCGTRFASLGGSDVEIPCVSWIRRSRPRKDMTSLMVCDTVSCLYVRLTPLTKA</sequence>
<accession>A0A0S3SZ25</accession>
<dbReference type="AlphaFoldDB" id="A0A0S3SZ25"/>
<keyword evidence="1" id="KW-0732">Signal</keyword>
<evidence type="ECO:0000313" key="2">
    <source>
        <dbReference type="EMBL" id="BAT98097.1"/>
    </source>
</evidence>
<protein>
    <recommendedName>
        <fullName evidence="4">Secreted protein</fullName>
    </recommendedName>
</protein>
<evidence type="ECO:0008006" key="4">
    <source>
        <dbReference type="Google" id="ProtNLM"/>
    </source>
</evidence>
<name>A0A0S3SZ25_PHAAN</name>
<proteinExistence type="predicted"/>
<reference evidence="2 3" key="1">
    <citation type="journal article" date="2015" name="Sci. Rep.">
        <title>The power of single molecule real-time sequencing technology in the de novo assembly of a eukaryotic genome.</title>
        <authorList>
            <person name="Sakai H."/>
            <person name="Naito K."/>
            <person name="Ogiso-Tanaka E."/>
            <person name="Takahashi Y."/>
            <person name="Iseki K."/>
            <person name="Muto C."/>
            <person name="Satou K."/>
            <person name="Teruya K."/>
            <person name="Shiroma A."/>
            <person name="Shimoji M."/>
            <person name="Hirano T."/>
            <person name="Itoh T."/>
            <person name="Kaga A."/>
            <person name="Tomooka N."/>
        </authorList>
    </citation>
    <scope>NUCLEOTIDE SEQUENCE [LARGE SCALE GENOMIC DNA]</scope>
    <source>
        <strain evidence="3">cv. Shumari</strain>
    </source>
</reference>
<dbReference type="EMBL" id="AP015042">
    <property type="protein sequence ID" value="BAT98097.1"/>
    <property type="molecule type" value="Genomic_DNA"/>
</dbReference>
<keyword evidence="3" id="KW-1185">Reference proteome</keyword>